<organism evidence="2">
    <name type="scientific">Arundo donax</name>
    <name type="common">Giant reed</name>
    <name type="synonym">Donax arundinaceus</name>
    <dbReference type="NCBI Taxonomy" id="35708"/>
    <lineage>
        <taxon>Eukaryota</taxon>
        <taxon>Viridiplantae</taxon>
        <taxon>Streptophyta</taxon>
        <taxon>Embryophyta</taxon>
        <taxon>Tracheophyta</taxon>
        <taxon>Spermatophyta</taxon>
        <taxon>Magnoliopsida</taxon>
        <taxon>Liliopsida</taxon>
        <taxon>Poales</taxon>
        <taxon>Poaceae</taxon>
        <taxon>PACMAD clade</taxon>
        <taxon>Arundinoideae</taxon>
        <taxon>Arundineae</taxon>
        <taxon>Arundo</taxon>
    </lineage>
</organism>
<reference evidence="2" key="1">
    <citation type="submission" date="2014-09" db="EMBL/GenBank/DDBJ databases">
        <authorList>
            <person name="Magalhaes I.L.F."/>
            <person name="Oliveira U."/>
            <person name="Santos F.R."/>
            <person name="Vidigal T.H.D.A."/>
            <person name="Brescovit A.D."/>
            <person name="Santos A.J."/>
        </authorList>
    </citation>
    <scope>NUCLEOTIDE SEQUENCE</scope>
    <source>
        <tissue evidence="2">Shoot tissue taken approximately 20 cm above the soil surface</tissue>
    </source>
</reference>
<accession>A0A0A9DWF2</accession>
<reference evidence="2" key="2">
    <citation type="journal article" date="2015" name="Data Brief">
        <title>Shoot transcriptome of the giant reed, Arundo donax.</title>
        <authorList>
            <person name="Barrero R.A."/>
            <person name="Guerrero F.D."/>
            <person name="Moolhuijzen P."/>
            <person name="Goolsby J.A."/>
            <person name="Tidwell J."/>
            <person name="Bellgard S.E."/>
            <person name="Bellgard M.I."/>
        </authorList>
    </citation>
    <scope>NUCLEOTIDE SEQUENCE</scope>
    <source>
        <tissue evidence="2">Shoot tissue taken approximately 20 cm above the soil surface</tissue>
    </source>
</reference>
<feature type="region of interest" description="Disordered" evidence="1">
    <location>
        <begin position="1"/>
        <end position="24"/>
    </location>
</feature>
<name>A0A0A9DWF2_ARUDO</name>
<dbReference type="EMBL" id="GBRH01209813">
    <property type="protein sequence ID" value="JAD88082.1"/>
    <property type="molecule type" value="Transcribed_RNA"/>
</dbReference>
<sequence length="42" mass="4480">MKIMPPKAQAMPRMPTPPHAASGPDADASVWCLYPITVATVM</sequence>
<evidence type="ECO:0000313" key="2">
    <source>
        <dbReference type="EMBL" id="JAD88082.1"/>
    </source>
</evidence>
<evidence type="ECO:0000256" key="1">
    <source>
        <dbReference type="SAM" id="MobiDB-lite"/>
    </source>
</evidence>
<protein>
    <submittedName>
        <fullName evidence="2">Pip2d</fullName>
    </submittedName>
</protein>
<dbReference type="AlphaFoldDB" id="A0A0A9DWF2"/>
<proteinExistence type="predicted"/>